<protein>
    <recommendedName>
        <fullName evidence="6">pyruvate decarboxylase</fullName>
        <ecNumber evidence="6">4.1.1.1</ecNumber>
    </recommendedName>
</protein>
<comment type="catalytic activity">
    <reaction evidence="1">
        <text>a 2-oxocarboxylate + H(+) = an aldehyde + CO2</text>
        <dbReference type="Rhea" id="RHEA:11628"/>
        <dbReference type="ChEBI" id="CHEBI:15378"/>
        <dbReference type="ChEBI" id="CHEBI:16526"/>
        <dbReference type="ChEBI" id="CHEBI:17478"/>
        <dbReference type="ChEBI" id="CHEBI:35179"/>
        <dbReference type="EC" id="4.1.1.1"/>
    </reaction>
</comment>
<keyword evidence="8" id="KW-0210">Decarboxylase</keyword>
<dbReference type="PANTHER" id="PTHR43452">
    <property type="entry name" value="PYRUVATE DECARBOXYLASE"/>
    <property type="match status" value="1"/>
</dbReference>
<evidence type="ECO:0000256" key="6">
    <source>
        <dbReference type="ARBA" id="ARBA00013202"/>
    </source>
</evidence>
<name>A0A8T0HKB1_CERPU</name>
<evidence type="ECO:0000256" key="3">
    <source>
        <dbReference type="ARBA" id="ARBA00001964"/>
    </source>
</evidence>
<organism evidence="14 15">
    <name type="scientific">Ceratodon purpureus</name>
    <name type="common">Fire moss</name>
    <name type="synonym">Dicranum purpureum</name>
    <dbReference type="NCBI Taxonomy" id="3225"/>
    <lineage>
        <taxon>Eukaryota</taxon>
        <taxon>Viridiplantae</taxon>
        <taxon>Streptophyta</taxon>
        <taxon>Embryophyta</taxon>
        <taxon>Bryophyta</taxon>
        <taxon>Bryophytina</taxon>
        <taxon>Bryopsida</taxon>
        <taxon>Dicranidae</taxon>
        <taxon>Pseudoditrichales</taxon>
        <taxon>Ditrichaceae</taxon>
        <taxon>Ceratodon</taxon>
    </lineage>
</organism>
<dbReference type="Gene3D" id="3.40.50.970">
    <property type="match status" value="1"/>
</dbReference>
<evidence type="ECO:0000256" key="9">
    <source>
        <dbReference type="ARBA" id="ARBA00022842"/>
    </source>
</evidence>
<dbReference type="InterPro" id="IPR029035">
    <property type="entry name" value="DHS-like_NAD/FAD-binding_dom"/>
</dbReference>
<keyword evidence="9" id="KW-0460">Magnesium</keyword>
<feature type="domain" description="Thiamine pyrophosphate enzyme central" evidence="12">
    <location>
        <begin position="64"/>
        <end position="182"/>
    </location>
</feature>
<evidence type="ECO:0000256" key="7">
    <source>
        <dbReference type="ARBA" id="ARBA00022723"/>
    </source>
</evidence>
<dbReference type="Gene3D" id="3.40.50.1220">
    <property type="entry name" value="TPP-binding domain"/>
    <property type="match status" value="1"/>
</dbReference>
<comment type="similarity">
    <text evidence="4">Belongs to the TPP enzyme family.</text>
</comment>
<gene>
    <name evidence="14" type="ORF">KC19_6G222400</name>
</gene>
<dbReference type="Pfam" id="PF00205">
    <property type="entry name" value="TPP_enzyme_M"/>
    <property type="match status" value="1"/>
</dbReference>
<dbReference type="SUPFAM" id="SSF52467">
    <property type="entry name" value="DHS-like NAD/FAD-binding domain"/>
    <property type="match status" value="1"/>
</dbReference>
<dbReference type="Proteomes" id="UP000822688">
    <property type="component" value="Chromosome 6"/>
</dbReference>
<dbReference type="FunFam" id="3.40.50.1220:FF:000009">
    <property type="entry name" value="Pyruvate decarboxylase 1"/>
    <property type="match status" value="1"/>
</dbReference>
<dbReference type="GO" id="GO:0030976">
    <property type="term" value="F:thiamine pyrophosphate binding"/>
    <property type="evidence" value="ECO:0007669"/>
    <property type="project" value="InterPro"/>
</dbReference>
<comment type="cofactor">
    <cofactor evidence="3">
        <name>thiamine diphosphate</name>
        <dbReference type="ChEBI" id="CHEBI:58937"/>
    </cofactor>
</comment>
<evidence type="ECO:0000256" key="4">
    <source>
        <dbReference type="ARBA" id="ARBA00007812"/>
    </source>
</evidence>
<keyword evidence="7" id="KW-0479">Metal-binding</keyword>
<keyword evidence="15" id="KW-1185">Reference proteome</keyword>
<evidence type="ECO:0000313" key="14">
    <source>
        <dbReference type="EMBL" id="KAG0571246.1"/>
    </source>
</evidence>
<evidence type="ECO:0000259" key="12">
    <source>
        <dbReference type="Pfam" id="PF00205"/>
    </source>
</evidence>
<dbReference type="GO" id="GO:0005829">
    <property type="term" value="C:cytosol"/>
    <property type="evidence" value="ECO:0007669"/>
    <property type="project" value="TreeGrafter"/>
</dbReference>
<dbReference type="PANTHER" id="PTHR43452:SF6">
    <property type="entry name" value="PYRUVATE DECARBOXYLASE 2"/>
    <property type="match status" value="1"/>
</dbReference>
<comment type="cofactor">
    <cofactor evidence="2">
        <name>a metal cation</name>
        <dbReference type="ChEBI" id="CHEBI:25213"/>
    </cofactor>
</comment>
<evidence type="ECO:0000256" key="5">
    <source>
        <dbReference type="ARBA" id="ARBA00011881"/>
    </source>
</evidence>
<dbReference type="SUPFAM" id="SSF52518">
    <property type="entry name" value="Thiamin diphosphate-binding fold (THDP-binding)"/>
    <property type="match status" value="1"/>
</dbReference>
<dbReference type="InterPro" id="IPR011766">
    <property type="entry name" value="TPP_enzyme_TPP-bd"/>
</dbReference>
<accession>A0A8T0HKB1</accession>
<comment type="caution">
    <text evidence="14">The sequence shown here is derived from an EMBL/GenBank/DDBJ whole genome shotgun (WGS) entry which is preliminary data.</text>
</comment>
<dbReference type="InterPro" id="IPR029061">
    <property type="entry name" value="THDP-binding"/>
</dbReference>
<evidence type="ECO:0000313" key="15">
    <source>
        <dbReference type="Proteomes" id="UP000822688"/>
    </source>
</evidence>
<reference evidence="14 15" key="1">
    <citation type="submission" date="2020-06" db="EMBL/GenBank/DDBJ databases">
        <title>WGS assembly of Ceratodon purpureus strain R40.</title>
        <authorList>
            <person name="Carey S.B."/>
            <person name="Jenkins J."/>
            <person name="Shu S."/>
            <person name="Lovell J.T."/>
            <person name="Sreedasyam A."/>
            <person name="Maumus F."/>
            <person name="Tiley G.P."/>
            <person name="Fernandez-Pozo N."/>
            <person name="Barry K."/>
            <person name="Chen C."/>
            <person name="Wang M."/>
            <person name="Lipzen A."/>
            <person name="Daum C."/>
            <person name="Saski C.A."/>
            <person name="Payton A.C."/>
            <person name="Mcbreen J.C."/>
            <person name="Conrad R.E."/>
            <person name="Kollar L.M."/>
            <person name="Olsson S."/>
            <person name="Huttunen S."/>
            <person name="Landis J.B."/>
            <person name="Wickett N.J."/>
            <person name="Johnson M.G."/>
            <person name="Rensing S.A."/>
            <person name="Grimwood J."/>
            <person name="Schmutz J."/>
            <person name="Mcdaniel S.F."/>
        </authorList>
    </citation>
    <scope>NUCLEOTIDE SEQUENCE [LARGE SCALE GENOMIC DNA]</scope>
    <source>
        <strain evidence="14 15">R40</strain>
    </source>
</reference>
<dbReference type="GO" id="GO:0000287">
    <property type="term" value="F:magnesium ion binding"/>
    <property type="evidence" value="ECO:0007669"/>
    <property type="project" value="InterPro"/>
</dbReference>
<evidence type="ECO:0000259" key="13">
    <source>
        <dbReference type="Pfam" id="PF02775"/>
    </source>
</evidence>
<comment type="subunit">
    <text evidence="5">Homotetramer.</text>
</comment>
<evidence type="ECO:0000256" key="11">
    <source>
        <dbReference type="ARBA" id="ARBA00023239"/>
    </source>
</evidence>
<evidence type="ECO:0000256" key="1">
    <source>
        <dbReference type="ARBA" id="ARBA00001041"/>
    </source>
</evidence>
<proteinExistence type="inferred from homology"/>
<feature type="domain" description="Thiamine pyrophosphate enzyme TPP-binding" evidence="13">
    <location>
        <begin position="275"/>
        <end position="397"/>
    </location>
</feature>
<keyword evidence="10" id="KW-0786">Thiamine pyrophosphate</keyword>
<dbReference type="InterPro" id="IPR012110">
    <property type="entry name" value="PDC/IPDC-like"/>
</dbReference>
<dbReference type="Pfam" id="PF02775">
    <property type="entry name" value="TPP_enzyme_C"/>
    <property type="match status" value="1"/>
</dbReference>
<evidence type="ECO:0000256" key="2">
    <source>
        <dbReference type="ARBA" id="ARBA00001920"/>
    </source>
</evidence>
<evidence type="ECO:0000256" key="8">
    <source>
        <dbReference type="ARBA" id="ARBA00022793"/>
    </source>
</evidence>
<evidence type="ECO:0000256" key="10">
    <source>
        <dbReference type="ARBA" id="ARBA00023052"/>
    </source>
</evidence>
<dbReference type="InterPro" id="IPR012000">
    <property type="entry name" value="Thiamin_PyroP_enz_cen_dom"/>
</dbReference>
<dbReference type="CDD" id="cd02005">
    <property type="entry name" value="TPP_PDC_IPDC"/>
    <property type="match status" value="1"/>
</dbReference>
<keyword evidence="11" id="KW-0456">Lyase</keyword>
<dbReference type="GO" id="GO:0004737">
    <property type="term" value="F:pyruvate decarboxylase activity"/>
    <property type="evidence" value="ECO:0007669"/>
    <property type="project" value="UniProtKB-EC"/>
</dbReference>
<dbReference type="EMBL" id="CM026427">
    <property type="protein sequence ID" value="KAG0571246.1"/>
    <property type="molecule type" value="Genomic_DNA"/>
</dbReference>
<dbReference type="GO" id="GO:0000949">
    <property type="term" value="P:aromatic amino acid family catabolic process to alcohol via Ehrlich pathway"/>
    <property type="evidence" value="ECO:0007669"/>
    <property type="project" value="TreeGrafter"/>
</dbReference>
<dbReference type="FunFam" id="3.40.50.970:FF:000024">
    <property type="entry name" value="Pyruvate decarboxylase isozyme"/>
    <property type="match status" value="1"/>
</dbReference>
<sequence length="429" mass="46952">MCMDDAHELVDRALSTALKESKPVYISVSCNLAGLSHPSFIQEHIPFALVSKMSNSVCLNAALEATLKKLESAVKPVLIGGPKLRLAKANKAFVTFAEASGFAVATMPSAKGQVPESLSKFIGTYWGAVSSPFCLEIVESSDCYIFAGPVFNDYSSVGYSLLIKKSNMIVLEPDTVSIGEEEEYGCVQMGEFLNELAKRVVPNTNAYDNYMRIFINGGEVPKGEDINDAIRVNTLFKHIQEILTADSVVIAETGDSWFNCQRLKLPDGCGYEFQMQYGSIGWSVGALLGYAQATKKRCIACIGDGSFQVTAQDLSTMIRNQQCSIIFLINNGGYTIEVAIHDGPYNVIKNWSYTGVVEAFQNGEGALWTKKVTNEEELAIAIKIAQEKVDMLCFIEVICHKDDTSKELLEWGSRVASANGRPPQPDDVY</sequence>
<dbReference type="EC" id="4.1.1.1" evidence="6"/>
<dbReference type="AlphaFoldDB" id="A0A8T0HKB1"/>
<dbReference type="InterPro" id="IPR047214">
    <property type="entry name" value="TPP_PDC_IPDC"/>
</dbReference>